<proteinExistence type="predicted"/>
<organism evidence="1 2">
    <name type="scientific">Rhododendron molle</name>
    <name type="common">Chinese azalea</name>
    <name type="synonym">Azalea mollis</name>
    <dbReference type="NCBI Taxonomy" id="49168"/>
    <lineage>
        <taxon>Eukaryota</taxon>
        <taxon>Viridiplantae</taxon>
        <taxon>Streptophyta</taxon>
        <taxon>Embryophyta</taxon>
        <taxon>Tracheophyta</taxon>
        <taxon>Spermatophyta</taxon>
        <taxon>Magnoliopsida</taxon>
        <taxon>eudicotyledons</taxon>
        <taxon>Gunneridae</taxon>
        <taxon>Pentapetalae</taxon>
        <taxon>asterids</taxon>
        <taxon>Ericales</taxon>
        <taxon>Ericaceae</taxon>
        <taxon>Ericoideae</taxon>
        <taxon>Rhodoreae</taxon>
        <taxon>Rhododendron</taxon>
    </lineage>
</organism>
<accession>A0ACC0LGM6</accession>
<evidence type="ECO:0000313" key="1">
    <source>
        <dbReference type="EMBL" id="KAI8527906.1"/>
    </source>
</evidence>
<gene>
    <name evidence="1" type="ORF">RHMOL_Rhmol12G0110100</name>
</gene>
<keyword evidence="2" id="KW-1185">Reference proteome</keyword>
<reference evidence="1" key="1">
    <citation type="submission" date="2022-02" db="EMBL/GenBank/DDBJ databases">
        <title>Plant Genome Project.</title>
        <authorList>
            <person name="Zhang R.-G."/>
        </authorList>
    </citation>
    <scope>NUCLEOTIDE SEQUENCE</scope>
    <source>
        <strain evidence="1">AT1</strain>
    </source>
</reference>
<dbReference type="EMBL" id="CM046399">
    <property type="protein sequence ID" value="KAI8527906.1"/>
    <property type="molecule type" value="Genomic_DNA"/>
</dbReference>
<comment type="caution">
    <text evidence="1">The sequence shown here is derived from an EMBL/GenBank/DDBJ whole genome shotgun (WGS) entry which is preliminary data.</text>
</comment>
<sequence>MISTILWAKNDFRIKSPLKPLSPENGEPPPDPICQAKRASVLAQTSEGLERGVQLATSWRGCWELGFDGFARASASPEKMATLLEML</sequence>
<dbReference type="Proteomes" id="UP001062846">
    <property type="component" value="Chromosome 12"/>
</dbReference>
<protein>
    <submittedName>
        <fullName evidence="1">Uncharacterized protein</fullName>
    </submittedName>
</protein>
<evidence type="ECO:0000313" key="2">
    <source>
        <dbReference type="Proteomes" id="UP001062846"/>
    </source>
</evidence>
<name>A0ACC0LGM6_RHOML</name>